<name>A0ABU1BMY2_9BURK</name>
<keyword evidence="3" id="KW-1185">Reference proteome</keyword>
<dbReference type="RefSeq" id="WP_338436148.1">
    <property type="nucleotide sequence ID" value="NZ_JAUYVH010000003.1"/>
</dbReference>
<sequence>MAQPVNPNINKACRYCGILIAAGVYASWFVPPAFAENLPDPTRPTGAAYADENTGNVISGPVLQSVLTSSGRKLAIISGQTVKQGDSVGNARVVKISDAEVVLAQGKETQVLKLFPVVEKQPSTGRPASKNGMRQ</sequence>
<evidence type="ECO:0000313" key="2">
    <source>
        <dbReference type="EMBL" id="MDQ9170219.1"/>
    </source>
</evidence>
<proteinExistence type="predicted"/>
<gene>
    <name evidence="2" type="ORF">Q8A64_07300</name>
</gene>
<feature type="transmembrane region" description="Helical" evidence="1">
    <location>
        <begin position="12"/>
        <end position="30"/>
    </location>
</feature>
<comment type="caution">
    <text evidence="2">The sequence shown here is derived from an EMBL/GenBank/DDBJ whole genome shotgun (WGS) entry which is preliminary data.</text>
</comment>
<keyword evidence="1" id="KW-0812">Transmembrane</keyword>
<keyword evidence="1" id="KW-1133">Transmembrane helix</keyword>
<keyword evidence="1" id="KW-0472">Membrane</keyword>
<evidence type="ECO:0000256" key="1">
    <source>
        <dbReference type="SAM" id="Phobius"/>
    </source>
</evidence>
<dbReference type="Proteomes" id="UP001225596">
    <property type="component" value="Unassembled WGS sequence"/>
</dbReference>
<protein>
    <submittedName>
        <fullName evidence="2">MSHA biogenesis protein MshK</fullName>
    </submittedName>
</protein>
<evidence type="ECO:0000313" key="3">
    <source>
        <dbReference type="Proteomes" id="UP001225596"/>
    </source>
</evidence>
<organism evidence="2 3">
    <name type="scientific">Keguizhuia sedimenti</name>
    <dbReference type="NCBI Taxonomy" id="3064264"/>
    <lineage>
        <taxon>Bacteria</taxon>
        <taxon>Pseudomonadati</taxon>
        <taxon>Pseudomonadota</taxon>
        <taxon>Betaproteobacteria</taxon>
        <taxon>Burkholderiales</taxon>
        <taxon>Oxalobacteraceae</taxon>
        <taxon>Keguizhuia</taxon>
    </lineage>
</organism>
<dbReference type="EMBL" id="JAUYVH010000003">
    <property type="protein sequence ID" value="MDQ9170219.1"/>
    <property type="molecule type" value="Genomic_DNA"/>
</dbReference>
<accession>A0ABU1BMY2</accession>
<reference evidence="2 3" key="1">
    <citation type="submission" date="2023-08" db="EMBL/GenBank/DDBJ databases">
        <title>Oxalobacteraceae gen .nov., isolated from river sludge outside the plant.</title>
        <authorList>
            <person name="Zhao S.Y."/>
        </authorList>
    </citation>
    <scope>NUCLEOTIDE SEQUENCE [LARGE SCALE GENOMIC DNA]</scope>
    <source>
        <strain evidence="2 3">R-40</strain>
    </source>
</reference>